<gene>
    <name evidence="1" type="ORF">E0H85_03360</name>
</gene>
<dbReference type="RefSeq" id="WP_131270554.1">
    <property type="nucleotide sequence ID" value="NZ_SJOA01000002.1"/>
</dbReference>
<dbReference type="Proteomes" id="UP000291380">
    <property type="component" value="Unassembled WGS sequence"/>
</dbReference>
<protein>
    <submittedName>
        <fullName evidence="1">Uncharacterized protein</fullName>
    </submittedName>
</protein>
<evidence type="ECO:0000313" key="2">
    <source>
        <dbReference type="Proteomes" id="UP000291380"/>
    </source>
</evidence>
<dbReference type="EMBL" id="SJOA01000002">
    <property type="protein sequence ID" value="TCB61456.1"/>
    <property type="molecule type" value="Genomic_DNA"/>
</dbReference>
<accession>A0A4R0EQ72</accession>
<reference evidence="1 2" key="1">
    <citation type="submission" date="2019-02" db="EMBL/GenBank/DDBJ databases">
        <title>High diversity of culturable Acinetobacter species in natural soil and water ecosystems.</title>
        <authorList>
            <person name="Radolfova-Krizova L."/>
            <person name="Nemec A."/>
        </authorList>
    </citation>
    <scope>NUCLEOTIDE SEQUENCE [LARGE SCALE GENOMIC DNA]</scope>
    <source>
        <strain evidence="1 2">ANC 4281</strain>
    </source>
</reference>
<comment type="caution">
    <text evidence="1">The sequence shown here is derived from an EMBL/GenBank/DDBJ whole genome shotgun (WGS) entry which is preliminary data.</text>
</comment>
<sequence>MFYTAMVGKQQVIHTQAQATKSSFKGKISYYLKTPYRSSPIFKISTEQYQHYQNQQVLLQLTIRQSSVGTSVKSINHIQIKPKTTNKGQ</sequence>
<organism evidence="1 2">
    <name type="scientific">Acinetobacter terrae</name>
    <dbReference type="NCBI Taxonomy" id="2731247"/>
    <lineage>
        <taxon>Bacteria</taxon>
        <taxon>Pseudomonadati</taxon>
        <taxon>Pseudomonadota</taxon>
        <taxon>Gammaproteobacteria</taxon>
        <taxon>Moraxellales</taxon>
        <taxon>Moraxellaceae</taxon>
        <taxon>Acinetobacter</taxon>
        <taxon>Acinetobacter Taxon 24</taxon>
    </lineage>
</organism>
<proteinExistence type="predicted"/>
<dbReference type="OrthoDB" id="6692747at2"/>
<evidence type="ECO:0000313" key="1">
    <source>
        <dbReference type="EMBL" id="TCB61456.1"/>
    </source>
</evidence>
<dbReference type="AlphaFoldDB" id="A0A4R0EQ72"/>
<name>A0A4R0EQ72_9GAMM</name>